<organism evidence="4 5">
    <name type="scientific">Pinctada imbricata</name>
    <name type="common">Atlantic pearl-oyster</name>
    <name type="synonym">Pinctada martensii</name>
    <dbReference type="NCBI Taxonomy" id="66713"/>
    <lineage>
        <taxon>Eukaryota</taxon>
        <taxon>Metazoa</taxon>
        <taxon>Spiralia</taxon>
        <taxon>Lophotrochozoa</taxon>
        <taxon>Mollusca</taxon>
        <taxon>Bivalvia</taxon>
        <taxon>Autobranchia</taxon>
        <taxon>Pteriomorphia</taxon>
        <taxon>Pterioida</taxon>
        <taxon>Pterioidea</taxon>
        <taxon>Pteriidae</taxon>
        <taxon>Pinctada</taxon>
    </lineage>
</organism>
<dbReference type="AlphaFoldDB" id="A0AA89CBA1"/>
<feature type="transmembrane region" description="Helical" evidence="2">
    <location>
        <begin position="191"/>
        <end position="212"/>
    </location>
</feature>
<dbReference type="EMBL" id="VSWD01000005">
    <property type="protein sequence ID" value="KAK3103487.1"/>
    <property type="molecule type" value="Genomic_DNA"/>
</dbReference>
<feature type="compositionally biased region" description="Basic and acidic residues" evidence="1">
    <location>
        <begin position="241"/>
        <end position="266"/>
    </location>
</feature>
<proteinExistence type="predicted"/>
<feature type="compositionally biased region" description="Gly residues" evidence="1">
    <location>
        <begin position="305"/>
        <end position="328"/>
    </location>
</feature>
<comment type="caution">
    <text evidence="4">The sequence shown here is derived from an EMBL/GenBank/DDBJ whole genome shotgun (WGS) entry which is preliminary data.</text>
</comment>
<evidence type="ECO:0000256" key="2">
    <source>
        <dbReference type="SAM" id="Phobius"/>
    </source>
</evidence>
<feature type="region of interest" description="Disordered" evidence="1">
    <location>
        <begin position="241"/>
        <end position="269"/>
    </location>
</feature>
<evidence type="ECO:0000313" key="5">
    <source>
        <dbReference type="Proteomes" id="UP001186944"/>
    </source>
</evidence>
<feature type="signal peptide" evidence="3">
    <location>
        <begin position="1"/>
        <end position="16"/>
    </location>
</feature>
<feature type="region of interest" description="Disordered" evidence="1">
    <location>
        <begin position="287"/>
        <end position="328"/>
    </location>
</feature>
<dbReference type="Proteomes" id="UP001186944">
    <property type="component" value="Unassembled WGS sequence"/>
</dbReference>
<accession>A0AA89CBA1</accession>
<reference evidence="4" key="1">
    <citation type="submission" date="2019-08" db="EMBL/GenBank/DDBJ databases">
        <title>The improved chromosome-level genome for the pearl oyster Pinctada fucata martensii using PacBio sequencing and Hi-C.</title>
        <authorList>
            <person name="Zheng Z."/>
        </authorList>
    </citation>
    <scope>NUCLEOTIDE SEQUENCE</scope>
    <source>
        <strain evidence="4">ZZ-2019</strain>
        <tissue evidence="4">Adductor muscle</tissue>
    </source>
</reference>
<evidence type="ECO:0000313" key="4">
    <source>
        <dbReference type="EMBL" id="KAK3103487.1"/>
    </source>
</evidence>
<feature type="chain" id="PRO_5041693173" evidence="3">
    <location>
        <begin position="17"/>
        <end position="328"/>
    </location>
</feature>
<evidence type="ECO:0000256" key="3">
    <source>
        <dbReference type="SAM" id="SignalP"/>
    </source>
</evidence>
<keyword evidence="2" id="KW-0472">Membrane</keyword>
<protein>
    <submittedName>
        <fullName evidence="4">Uncharacterized protein</fullName>
    </submittedName>
</protein>
<gene>
    <name evidence="4" type="ORF">FSP39_019587</name>
</gene>
<keyword evidence="3" id="KW-0732">Signal</keyword>
<keyword evidence="5" id="KW-1185">Reference proteome</keyword>
<sequence>MRWIIVCCAVITSCLGAAIEDDINIYDVFDLDIQRKNPCGGKVTLYKDEGLKKLSTNGEINQQECRITFALTPTMKCNQVCVNVLQFEKPMSGNVVQVTASKDGTGGKALVEGNQHCVDGLMATVVITQSAAYYKDVKEGKEGTYKLNFTAGAKCPGVPESIVKEGSKDSEDMDTRGKLDAARMGEYIKGIVTGVCLAIVWLIVLLITWCYYKNSAHRGSRDYPAPKSGPSLAGFKAKLHINKEGKEKDPPKAEYRAKTSSPEHKPLLAGAAGTAAADIALHEVDDDHKVPEVVVSHDSSDKCSSGGGGGGGGDDGGNSGGGGGCSDD</sequence>
<keyword evidence="2" id="KW-1133">Transmembrane helix</keyword>
<name>A0AA89CBA1_PINIB</name>
<evidence type="ECO:0000256" key="1">
    <source>
        <dbReference type="SAM" id="MobiDB-lite"/>
    </source>
</evidence>
<keyword evidence="2" id="KW-0812">Transmembrane</keyword>